<feature type="transmembrane region" description="Helical" evidence="1">
    <location>
        <begin position="12"/>
        <end position="31"/>
    </location>
</feature>
<protein>
    <submittedName>
        <fullName evidence="2">Uncharacterized protein</fullName>
    </submittedName>
</protein>
<keyword evidence="1" id="KW-0812">Transmembrane</keyword>
<proteinExistence type="predicted"/>
<reference evidence="2 3" key="1">
    <citation type="submission" date="2016-10" db="EMBL/GenBank/DDBJ databases">
        <authorList>
            <person name="de Groot N.N."/>
        </authorList>
    </citation>
    <scope>NUCLEOTIDE SEQUENCE [LARGE SCALE GENOMIC DNA]</scope>
    <source>
        <strain evidence="2 3">DSM 2895</strain>
    </source>
</reference>
<organism evidence="2 3">
    <name type="scientific">Aneurinibacillus migulanus</name>
    <name type="common">Bacillus migulanus</name>
    <dbReference type="NCBI Taxonomy" id="47500"/>
    <lineage>
        <taxon>Bacteria</taxon>
        <taxon>Bacillati</taxon>
        <taxon>Bacillota</taxon>
        <taxon>Bacilli</taxon>
        <taxon>Bacillales</taxon>
        <taxon>Paenibacillaceae</taxon>
        <taxon>Aneurinibacillus group</taxon>
        <taxon>Aneurinibacillus</taxon>
    </lineage>
</organism>
<keyword evidence="1" id="KW-0472">Membrane</keyword>
<evidence type="ECO:0000313" key="2">
    <source>
        <dbReference type="EMBL" id="SDJ30466.1"/>
    </source>
</evidence>
<dbReference type="AlphaFoldDB" id="A0A1G8SMI5"/>
<name>A0A1G8SMI5_ANEMI</name>
<keyword evidence="1" id="KW-1133">Transmembrane helix</keyword>
<evidence type="ECO:0000313" key="3">
    <source>
        <dbReference type="Proteomes" id="UP000182836"/>
    </source>
</evidence>
<sequence>MDRLMWEVVSDNLYVILTVVASIIIVIYMWVKYNSRPGGRYKS</sequence>
<accession>A0A1G8SMI5</accession>
<dbReference type="GeneID" id="92842415"/>
<dbReference type="EMBL" id="FNED01000015">
    <property type="protein sequence ID" value="SDJ30466.1"/>
    <property type="molecule type" value="Genomic_DNA"/>
</dbReference>
<dbReference type="Proteomes" id="UP000182836">
    <property type="component" value="Unassembled WGS sequence"/>
</dbReference>
<evidence type="ECO:0000256" key="1">
    <source>
        <dbReference type="SAM" id="Phobius"/>
    </source>
</evidence>
<dbReference type="NCBIfam" id="NF045534">
    <property type="entry name" value="small_EYxxD"/>
    <property type="match status" value="1"/>
</dbReference>
<dbReference type="RefSeq" id="WP_021622200.1">
    <property type="nucleotide sequence ID" value="NZ_BJOA01000147.1"/>
</dbReference>
<gene>
    <name evidence="2" type="ORF">SAMN04487909_11576</name>
</gene>